<feature type="compositionally biased region" description="Low complexity" evidence="1">
    <location>
        <begin position="89"/>
        <end position="105"/>
    </location>
</feature>
<evidence type="ECO:0000256" key="1">
    <source>
        <dbReference type="SAM" id="MobiDB-lite"/>
    </source>
</evidence>
<organism evidence="3 4">
    <name type="scientific">Heligmosomoides polygyrus</name>
    <name type="common">Parasitic roundworm</name>
    <dbReference type="NCBI Taxonomy" id="6339"/>
    <lineage>
        <taxon>Eukaryota</taxon>
        <taxon>Metazoa</taxon>
        <taxon>Ecdysozoa</taxon>
        <taxon>Nematoda</taxon>
        <taxon>Chromadorea</taxon>
        <taxon>Rhabditida</taxon>
        <taxon>Rhabditina</taxon>
        <taxon>Rhabditomorpha</taxon>
        <taxon>Strongyloidea</taxon>
        <taxon>Heligmosomidae</taxon>
        <taxon>Heligmosomoides</taxon>
    </lineage>
</organism>
<dbReference type="EMBL" id="UZAH01027166">
    <property type="protein sequence ID" value="VDO89231.1"/>
    <property type="molecule type" value="Genomic_DNA"/>
</dbReference>
<gene>
    <name evidence="2" type="ORF">HPBE_LOCUS11609</name>
</gene>
<dbReference type="WBParaSite" id="HPBE_0001160801-mRNA-1">
    <property type="protein sequence ID" value="HPBE_0001160801-mRNA-1"/>
    <property type="gene ID" value="HPBE_0001160801"/>
</dbReference>
<evidence type="ECO:0000313" key="3">
    <source>
        <dbReference type="Proteomes" id="UP000050761"/>
    </source>
</evidence>
<feature type="region of interest" description="Disordered" evidence="1">
    <location>
        <begin position="89"/>
        <end position="109"/>
    </location>
</feature>
<feature type="compositionally biased region" description="Polar residues" evidence="1">
    <location>
        <begin position="9"/>
        <end position="28"/>
    </location>
</feature>
<sequence length="229" mass="25494">MCVGGSEDVPNTLSNVRGGSEDVPNTLSDVRRGSEDVPNTLSNVRAPADVVFPGVPQLGGQLYDSADNGPRFMLHPDVVNAVVREPHVRAGQRGRGAQPRHQGAGLPPHMVRLPHVDADQEGMGIREVISEMMEHLFEVQNRYLNLHAMLMADGERVPANAVIEPYAFHLVNNAEGLEQRDVEHYRAYLSETYARFAREDDMLNAFLRAIFDMHARVLFLLDVHIDARI</sequence>
<accession>A0A183FU00</accession>
<dbReference type="AlphaFoldDB" id="A0A183FU00"/>
<feature type="region of interest" description="Disordered" evidence="1">
    <location>
        <begin position="1"/>
        <end position="41"/>
    </location>
</feature>
<keyword evidence="3" id="KW-1185">Reference proteome</keyword>
<reference evidence="4" key="2">
    <citation type="submission" date="2019-09" db="UniProtKB">
        <authorList>
            <consortium name="WormBaseParasite"/>
        </authorList>
    </citation>
    <scope>IDENTIFICATION</scope>
</reference>
<protein>
    <submittedName>
        <fullName evidence="2 4">Uncharacterized protein</fullName>
    </submittedName>
</protein>
<name>A0A183FU00_HELPZ</name>
<evidence type="ECO:0000313" key="2">
    <source>
        <dbReference type="EMBL" id="VDO89231.1"/>
    </source>
</evidence>
<dbReference type="Proteomes" id="UP000050761">
    <property type="component" value="Unassembled WGS sequence"/>
</dbReference>
<proteinExistence type="predicted"/>
<reference evidence="2 3" key="1">
    <citation type="submission" date="2018-11" db="EMBL/GenBank/DDBJ databases">
        <authorList>
            <consortium name="Pathogen Informatics"/>
        </authorList>
    </citation>
    <scope>NUCLEOTIDE SEQUENCE [LARGE SCALE GENOMIC DNA]</scope>
</reference>
<evidence type="ECO:0000313" key="4">
    <source>
        <dbReference type="WBParaSite" id="HPBE_0001160801-mRNA-1"/>
    </source>
</evidence>
<accession>A0A3P7YNK2</accession>